<reference evidence="3" key="1">
    <citation type="submission" date="2022-11" db="UniProtKB">
        <authorList>
            <consortium name="WormBaseParasite"/>
        </authorList>
    </citation>
    <scope>IDENTIFICATION</scope>
</reference>
<feature type="compositionally biased region" description="Basic and acidic residues" evidence="1">
    <location>
        <begin position="71"/>
        <end position="84"/>
    </location>
</feature>
<sequence length="265" mass="28746">MVHRLFGHRRQVEASNSQADLSATASSQSSSLSSHPTNNWRSNVAAAAAAAAAAENDEDQMGSRMNGLIEPSREQQREIEARRQRNDRISQLMGSYLLRGYKMLDEYCPTCSNILMEDRQGTLYCVACEEIDNVRPNQQSQGTGAVAEISLEDSANLYRLGSGVQLSAASHGSTSVDVGVPANVESTNRRSLADKATVACPFTAPTVSSAACGRDSPIADAVRVVEQKLKWATDKLRTTQNVKESCELVDLMRSCADMIARFSHS</sequence>
<evidence type="ECO:0000313" key="3">
    <source>
        <dbReference type="WBParaSite" id="PSAMB.scaffold3size181960.g478.t1"/>
    </source>
</evidence>
<name>A0A914WFK4_9BILA</name>
<dbReference type="AlphaFoldDB" id="A0A914WFK4"/>
<dbReference type="PANTHER" id="PTHR16537">
    <property type="entry name" value="SJOEGREN SYNDROME/SCLERODERMA AUTOANTIGEN 1"/>
    <property type="match status" value="1"/>
</dbReference>
<feature type="region of interest" description="Disordered" evidence="1">
    <location>
        <begin position="1"/>
        <end position="39"/>
    </location>
</feature>
<evidence type="ECO:0000313" key="2">
    <source>
        <dbReference type="Proteomes" id="UP000887566"/>
    </source>
</evidence>
<dbReference type="WBParaSite" id="PSAMB.scaffold3size181960.g478.t1">
    <property type="protein sequence ID" value="PSAMB.scaffold3size181960.g478.t1"/>
    <property type="gene ID" value="PSAMB.scaffold3size181960.g478"/>
</dbReference>
<keyword evidence="2" id="KW-1185">Reference proteome</keyword>
<dbReference type="InterPro" id="IPR009563">
    <property type="entry name" value="SSSCA1"/>
</dbReference>
<accession>A0A914WFK4</accession>
<proteinExistence type="predicted"/>
<feature type="region of interest" description="Disordered" evidence="1">
    <location>
        <begin position="51"/>
        <end position="84"/>
    </location>
</feature>
<feature type="compositionally biased region" description="Low complexity" evidence="1">
    <location>
        <begin position="17"/>
        <end position="34"/>
    </location>
</feature>
<organism evidence="2 3">
    <name type="scientific">Plectus sambesii</name>
    <dbReference type="NCBI Taxonomy" id="2011161"/>
    <lineage>
        <taxon>Eukaryota</taxon>
        <taxon>Metazoa</taxon>
        <taxon>Ecdysozoa</taxon>
        <taxon>Nematoda</taxon>
        <taxon>Chromadorea</taxon>
        <taxon>Plectida</taxon>
        <taxon>Plectina</taxon>
        <taxon>Plectoidea</taxon>
        <taxon>Plectidae</taxon>
        <taxon>Plectus</taxon>
    </lineage>
</organism>
<dbReference type="PANTHER" id="PTHR16537:SF1">
    <property type="entry name" value="PROTEIN ZNRD2"/>
    <property type="match status" value="1"/>
</dbReference>
<protein>
    <submittedName>
        <fullName evidence="3">Sjoegren syndrome/scleroderma autoantigen 1</fullName>
    </submittedName>
</protein>
<evidence type="ECO:0000256" key="1">
    <source>
        <dbReference type="SAM" id="MobiDB-lite"/>
    </source>
</evidence>
<dbReference type="InterPro" id="IPR051888">
    <property type="entry name" value="UPF0148_domain"/>
</dbReference>
<dbReference type="Proteomes" id="UP000887566">
    <property type="component" value="Unplaced"/>
</dbReference>
<dbReference type="Pfam" id="PF06677">
    <property type="entry name" value="Auto_anti-p27"/>
    <property type="match status" value="1"/>
</dbReference>